<dbReference type="Pfam" id="PF09335">
    <property type="entry name" value="VTT_dom"/>
    <property type="match status" value="1"/>
</dbReference>
<dbReference type="Proteomes" id="UP000178645">
    <property type="component" value="Unassembled WGS sequence"/>
</dbReference>
<dbReference type="InterPro" id="IPR032816">
    <property type="entry name" value="VTT_dom"/>
</dbReference>
<evidence type="ECO:0000256" key="4">
    <source>
        <dbReference type="ARBA" id="ARBA00022989"/>
    </source>
</evidence>
<feature type="transmembrane region" description="Helical" evidence="6">
    <location>
        <begin position="199"/>
        <end position="218"/>
    </location>
</feature>
<keyword evidence="2" id="KW-1003">Cell membrane</keyword>
<accession>A0A1F6Y6H8</accession>
<dbReference type="GO" id="GO:0005886">
    <property type="term" value="C:plasma membrane"/>
    <property type="evidence" value="ECO:0007669"/>
    <property type="project" value="UniProtKB-SubCell"/>
</dbReference>
<sequence length="230" mass="26309">MTEQWKKFFRYIGVLLVIVAAYLIFLFTYNLLGLPKPEEIIKFTTVYYEKYGYWVVLLGAIGEGLLLINWYFPGSIVVALGVVIAREAGLDVPFMLLLVIFGFFLTAIFNYVLGRFGWYHVLLKFGLRAPLEKVQTKIGEKGLKILFTTYVHPNFGALAATAAGILHLSFLKFALYSLISITIWNTLWTILFYHFGSILLNHVNILILVGAIFVYFMFRHSFKESPVNIP</sequence>
<keyword evidence="5 6" id="KW-0472">Membrane</keyword>
<feature type="transmembrane region" description="Helical" evidence="6">
    <location>
        <begin position="52"/>
        <end position="85"/>
    </location>
</feature>
<evidence type="ECO:0000313" key="8">
    <source>
        <dbReference type="EMBL" id="OGJ01949.1"/>
    </source>
</evidence>
<evidence type="ECO:0000256" key="6">
    <source>
        <dbReference type="SAM" id="Phobius"/>
    </source>
</evidence>
<keyword evidence="3 6" id="KW-0812">Transmembrane</keyword>
<feature type="domain" description="VTT" evidence="7">
    <location>
        <begin position="72"/>
        <end position="193"/>
    </location>
</feature>
<evidence type="ECO:0000313" key="9">
    <source>
        <dbReference type="Proteomes" id="UP000178645"/>
    </source>
</evidence>
<evidence type="ECO:0000256" key="5">
    <source>
        <dbReference type="ARBA" id="ARBA00023136"/>
    </source>
</evidence>
<evidence type="ECO:0000256" key="2">
    <source>
        <dbReference type="ARBA" id="ARBA00022475"/>
    </source>
</evidence>
<keyword evidence="4 6" id="KW-1133">Transmembrane helix</keyword>
<feature type="transmembrane region" description="Helical" evidence="6">
    <location>
        <begin position="12"/>
        <end position="32"/>
    </location>
</feature>
<evidence type="ECO:0000256" key="1">
    <source>
        <dbReference type="ARBA" id="ARBA00004651"/>
    </source>
</evidence>
<feature type="transmembrane region" description="Helical" evidence="6">
    <location>
        <begin position="92"/>
        <end position="113"/>
    </location>
</feature>
<evidence type="ECO:0000259" key="7">
    <source>
        <dbReference type="Pfam" id="PF09335"/>
    </source>
</evidence>
<dbReference type="PANTHER" id="PTHR42709:SF6">
    <property type="entry name" value="UNDECAPRENYL PHOSPHATE TRANSPORTER A"/>
    <property type="match status" value="1"/>
</dbReference>
<organism evidence="8 9">
    <name type="scientific">Candidatus Nomurabacteria bacterium RIFCSPLOWO2_12_FULL_44_11</name>
    <dbReference type="NCBI Taxonomy" id="1801796"/>
    <lineage>
        <taxon>Bacteria</taxon>
        <taxon>Candidatus Nomuraibacteriota</taxon>
    </lineage>
</organism>
<dbReference type="AlphaFoldDB" id="A0A1F6Y6H8"/>
<reference evidence="8 9" key="1">
    <citation type="journal article" date="2016" name="Nat. Commun.">
        <title>Thousands of microbial genomes shed light on interconnected biogeochemical processes in an aquifer system.</title>
        <authorList>
            <person name="Anantharaman K."/>
            <person name="Brown C.T."/>
            <person name="Hug L.A."/>
            <person name="Sharon I."/>
            <person name="Castelle C.J."/>
            <person name="Probst A.J."/>
            <person name="Thomas B.C."/>
            <person name="Singh A."/>
            <person name="Wilkins M.J."/>
            <person name="Karaoz U."/>
            <person name="Brodie E.L."/>
            <person name="Williams K.H."/>
            <person name="Hubbard S.S."/>
            <person name="Banfield J.F."/>
        </authorList>
    </citation>
    <scope>NUCLEOTIDE SEQUENCE [LARGE SCALE GENOMIC DNA]</scope>
</reference>
<evidence type="ECO:0000256" key="3">
    <source>
        <dbReference type="ARBA" id="ARBA00022692"/>
    </source>
</evidence>
<dbReference type="PANTHER" id="PTHR42709">
    <property type="entry name" value="ALKALINE PHOSPHATASE LIKE PROTEIN"/>
    <property type="match status" value="1"/>
</dbReference>
<comment type="subcellular location">
    <subcellularLocation>
        <location evidence="1">Cell membrane</location>
        <topology evidence="1">Multi-pass membrane protein</topology>
    </subcellularLocation>
</comment>
<comment type="caution">
    <text evidence="8">The sequence shown here is derived from an EMBL/GenBank/DDBJ whole genome shotgun (WGS) entry which is preliminary data.</text>
</comment>
<protein>
    <recommendedName>
        <fullName evidence="7">VTT domain-containing protein</fullName>
    </recommendedName>
</protein>
<dbReference type="InterPro" id="IPR051311">
    <property type="entry name" value="DedA_domain"/>
</dbReference>
<proteinExistence type="predicted"/>
<gene>
    <name evidence="8" type="ORF">A3G53_01530</name>
</gene>
<name>A0A1F6Y6H8_9BACT</name>
<feature type="transmembrane region" description="Helical" evidence="6">
    <location>
        <begin position="173"/>
        <end position="193"/>
    </location>
</feature>
<feature type="transmembrane region" description="Helical" evidence="6">
    <location>
        <begin position="145"/>
        <end position="166"/>
    </location>
</feature>
<dbReference type="EMBL" id="MFVU01000015">
    <property type="protein sequence ID" value="OGJ01949.1"/>
    <property type="molecule type" value="Genomic_DNA"/>
</dbReference>